<accession>A0A452S1Q0</accession>
<sequence>MKICLSPFLTISSIPHTTPTSQLASWLETPLLRCIAKCSCLVVAVWSWTAGRDGLLKRNQSSPMGSP</sequence>
<evidence type="ECO:0000313" key="1">
    <source>
        <dbReference type="Ensembl" id="ENSUAMP00000025839.1"/>
    </source>
</evidence>
<dbReference type="Proteomes" id="UP000291022">
    <property type="component" value="Unassembled WGS sequence"/>
</dbReference>
<proteinExistence type="predicted"/>
<reference evidence="1" key="3">
    <citation type="submission" date="2025-09" db="UniProtKB">
        <authorList>
            <consortium name="Ensembl"/>
        </authorList>
    </citation>
    <scope>IDENTIFICATION</scope>
</reference>
<dbReference type="Ensembl" id="ENSUAMT00000028828.1">
    <property type="protein sequence ID" value="ENSUAMP00000025839.1"/>
    <property type="gene ID" value="ENSUAMG00000020066.1"/>
</dbReference>
<protein>
    <submittedName>
        <fullName evidence="1">Uncharacterized protein</fullName>
    </submittedName>
</protein>
<reference evidence="2" key="1">
    <citation type="submission" date="2016-06" db="EMBL/GenBank/DDBJ databases">
        <title>De novo assembly and RNA-Seq shows season-dependent expression and editing in black bear kidneys.</title>
        <authorList>
            <person name="Korstanje R."/>
            <person name="Srivastava A."/>
            <person name="Sarsani V.K."/>
            <person name="Sheehan S.M."/>
            <person name="Seger R.L."/>
            <person name="Barter M.E."/>
            <person name="Lindqvist C."/>
            <person name="Brody L.C."/>
            <person name="Mullikin J.C."/>
        </authorList>
    </citation>
    <scope>NUCLEOTIDE SEQUENCE [LARGE SCALE GENOMIC DNA]</scope>
</reference>
<organism evidence="1 2">
    <name type="scientific">Ursus americanus</name>
    <name type="common">American black bear</name>
    <name type="synonym">Euarctos americanus</name>
    <dbReference type="NCBI Taxonomy" id="9643"/>
    <lineage>
        <taxon>Eukaryota</taxon>
        <taxon>Metazoa</taxon>
        <taxon>Chordata</taxon>
        <taxon>Craniata</taxon>
        <taxon>Vertebrata</taxon>
        <taxon>Euteleostomi</taxon>
        <taxon>Mammalia</taxon>
        <taxon>Eutheria</taxon>
        <taxon>Laurasiatheria</taxon>
        <taxon>Carnivora</taxon>
        <taxon>Caniformia</taxon>
        <taxon>Ursidae</taxon>
        <taxon>Ursus</taxon>
    </lineage>
</organism>
<keyword evidence="2" id="KW-1185">Reference proteome</keyword>
<dbReference type="OMA" id="WNWIAGR"/>
<dbReference type="AlphaFoldDB" id="A0A452S1Q0"/>
<reference evidence="1" key="2">
    <citation type="submission" date="2025-08" db="UniProtKB">
        <authorList>
            <consortium name="Ensembl"/>
        </authorList>
    </citation>
    <scope>IDENTIFICATION</scope>
</reference>
<dbReference type="GeneTree" id="ENSGT01030000237999"/>
<name>A0A452S1Q0_URSAM</name>
<evidence type="ECO:0000313" key="2">
    <source>
        <dbReference type="Proteomes" id="UP000291022"/>
    </source>
</evidence>